<dbReference type="HOGENOM" id="CLU_2013046_0_0_5"/>
<keyword evidence="2" id="KW-0732">Signal</keyword>
<evidence type="ECO:0000313" key="4">
    <source>
        <dbReference type="Proteomes" id="UP000015480"/>
    </source>
</evidence>
<dbReference type="OrthoDB" id="7875038at2"/>
<dbReference type="STRING" id="1367847.JCM7686_1293"/>
<evidence type="ECO:0000313" key="3">
    <source>
        <dbReference type="EMBL" id="AGT08394.1"/>
    </source>
</evidence>
<organism evidence="3 4">
    <name type="scientific">Paracoccus aminophilus JCM 7686</name>
    <dbReference type="NCBI Taxonomy" id="1367847"/>
    <lineage>
        <taxon>Bacteria</taxon>
        <taxon>Pseudomonadati</taxon>
        <taxon>Pseudomonadota</taxon>
        <taxon>Alphaproteobacteria</taxon>
        <taxon>Rhodobacterales</taxon>
        <taxon>Paracoccaceae</taxon>
        <taxon>Paracoccus</taxon>
    </lineage>
</organism>
<dbReference type="Proteomes" id="UP000015480">
    <property type="component" value="Chromosome"/>
</dbReference>
<evidence type="ECO:0000256" key="1">
    <source>
        <dbReference type="SAM" id="MobiDB-lite"/>
    </source>
</evidence>
<feature type="chain" id="PRO_5004534170" description="PepSY domain-containing protein" evidence="2">
    <location>
        <begin position="29"/>
        <end position="138"/>
    </location>
</feature>
<protein>
    <recommendedName>
        <fullName evidence="5">PepSY domain-containing protein</fullName>
    </recommendedName>
</protein>
<feature type="signal peptide" evidence="2">
    <location>
        <begin position="1"/>
        <end position="28"/>
    </location>
</feature>
<feature type="region of interest" description="Disordered" evidence="1">
    <location>
        <begin position="118"/>
        <end position="138"/>
    </location>
</feature>
<evidence type="ECO:0000256" key="2">
    <source>
        <dbReference type="SAM" id="SignalP"/>
    </source>
</evidence>
<dbReference type="AlphaFoldDB" id="S5XM71"/>
<sequence length="138" mass="14115">MLKSPLKIAATILKVGALTGLMAGAAFAQSTTVTTEGKAPESSVPLAYKGLSDVQITDFLTARGVTDISVARDAGKIVATGHRDGNAIELIYNEKTGQLVTVDGNSPSAEAHADFMALGEAPDPARDPAGGSHDPIKN</sequence>
<dbReference type="EMBL" id="CP006650">
    <property type="protein sequence ID" value="AGT08394.1"/>
    <property type="molecule type" value="Genomic_DNA"/>
</dbReference>
<proteinExistence type="predicted"/>
<gene>
    <name evidence="3" type="ORF">JCM7686_1293</name>
</gene>
<evidence type="ECO:0008006" key="5">
    <source>
        <dbReference type="Google" id="ProtNLM"/>
    </source>
</evidence>
<dbReference type="RefSeq" id="WP_020950032.1">
    <property type="nucleotide sequence ID" value="NC_022041.1"/>
</dbReference>
<keyword evidence="4" id="KW-1185">Reference proteome</keyword>
<dbReference type="PATRIC" id="fig|1367847.3.peg.1260"/>
<dbReference type="KEGG" id="pami:JCM7686_1293"/>
<reference evidence="3 4" key="1">
    <citation type="journal article" date="2014" name="BMC Genomics">
        <title>Architecture and functions of a multipartite genome of the methylotrophic bacterium Paracoccus aminophilus JCM 7686, containing primary and secondary chromids.</title>
        <authorList>
            <person name="Dziewit L."/>
            <person name="Czarnecki J."/>
            <person name="Wibberg D."/>
            <person name="Radlinska M."/>
            <person name="Mrozek P."/>
            <person name="Szymczak M."/>
            <person name="Schluter A."/>
            <person name="Puhler A."/>
            <person name="Bartosik D."/>
        </authorList>
    </citation>
    <scope>NUCLEOTIDE SEQUENCE [LARGE SCALE GENOMIC DNA]</scope>
    <source>
        <strain evidence="3">JCM 7686</strain>
    </source>
</reference>
<name>S5XM71_PARAH</name>
<accession>S5XM71</accession>